<keyword evidence="1" id="KW-0472">Membrane</keyword>
<reference evidence="2 3" key="1">
    <citation type="submission" date="2020-08" db="EMBL/GenBank/DDBJ databases">
        <title>Genomic Encyclopedia of Type Strains, Phase IV (KMG-IV): sequencing the most valuable type-strain genomes for metagenomic binning, comparative biology and taxonomic classification.</title>
        <authorList>
            <person name="Goeker M."/>
        </authorList>
    </citation>
    <scope>NUCLEOTIDE SEQUENCE [LARGE SCALE GENOMIC DNA]</scope>
    <source>
        <strain evidence="2 3">DSM 8510</strain>
    </source>
</reference>
<organism evidence="2 3">
    <name type="scientific">Erythrobacter ramosus</name>
    <dbReference type="NCBI Taxonomy" id="35811"/>
    <lineage>
        <taxon>Bacteria</taxon>
        <taxon>Pseudomonadati</taxon>
        <taxon>Pseudomonadota</taxon>
        <taxon>Alphaproteobacteria</taxon>
        <taxon>Sphingomonadales</taxon>
        <taxon>Erythrobacteraceae</taxon>
        <taxon>Erythrobacter/Porphyrobacter group</taxon>
        <taxon>Erythrobacter</taxon>
    </lineage>
</organism>
<sequence length="44" mass="4502">MTRALALALPLAAATRIDSIDLARRVIVLGCAAALILAGQALPF</sequence>
<accession>A0ABR6HVF3</accession>
<name>A0ABR6HVF3_9SPHN</name>
<dbReference type="RefSeq" id="WP_272916982.1">
    <property type="nucleotide sequence ID" value="NZ_BAAADZ010000002.1"/>
</dbReference>
<keyword evidence="1" id="KW-0812">Transmembrane</keyword>
<evidence type="ECO:0000313" key="2">
    <source>
        <dbReference type="EMBL" id="MBB3774622.1"/>
    </source>
</evidence>
<evidence type="ECO:0000313" key="3">
    <source>
        <dbReference type="Proteomes" id="UP000548685"/>
    </source>
</evidence>
<keyword evidence="1" id="KW-1133">Transmembrane helix</keyword>
<dbReference type="EMBL" id="JACICE010000001">
    <property type="protein sequence ID" value="MBB3774622.1"/>
    <property type="molecule type" value="Genomic_DNA"/>
</dbReference>
<comment type="caution">
    <text evidence="2">The sequence shown here is derived from an EMBL/GenBank/DDBJ whole genome shotgun (WGS) entry which is preliminary data.</text>
</comment>
<proteinExistence type="predicted"/>
<dbReference type="Proteomes" id="UP000548685">
    <property type="component" value="Unassembled WGS sequence"/>
</dbReference>
<keyword evidence="3" id="KW-1185">Reference proteome</keyword>
<feature type="transmembrane region" description="Helical" evidence="1">
    <location>
        <begin position="26"/>
        <end position="43"/>
    </location>
</feature>
<protein>
    <submittedName>
        <fullName evidence="2">Uncharacterized protein</fullName>
    </submittedName>
</protein>
<evidence type="ECO:0000256" key="1">
    <source>
        <dbReference type="SAM" id="Phobius"/>
    </source>
</evidence>
<gene>
    <name evidence="2" type="ORF">FHS52_000565</name>
</gene>